<evidence type="ECO:0000313" key="3">
    <source>
        <dbReference type="Proteomes" id="UP000555407"/>
    </source>
</evidence>
<evidence type="ECO:0000313" key="2">
    <source>
        <dbReference type="EMBL" id="NIK56585.1"/>
    </source>
</evidence>
<dbReference type="RefSeq" id="WP_202891074.1">
    <property type="nucleotide sequence ID" value="NZ_JAASRO010000001.1"/>
</dbReference>
<sequence>MVKTAARRTDVIDVPHLPGELRSGPSHRLSRIELFERDEIIRVLARPGVSMKDAAAELGMSRATIYRKIAQYGIRTGQ</sequence>
<dbReference type="GO" id="GO:0043565">
    <property type="term" value="F:sequence-specific DNA binding"/>
    <property type="evidence" value="ECO:0007669"/>
    <property type="project" value="InterPro"/>
</dbReference>
<accession>A0A7X6A0B8</accession>
<name>A0A7X6A0B8_9ACTN</name>
<dbReference type="InterPro" id="IPR009057">
    <property type="entry name" value="Homeodomain-like_sf"/>
</dbReference>
<proteinExistence type="predicted"/>
<dbReference type="AlphaFoldDB" id="A0A7X6A0B8"/>
<feature type="domain" description="DNA binding HTH" evidence="1">
    <location>
        <begin position="32"/>
        <end position="72"/>
    </location>
</feature>
<dbReference type="Gene3D" id="1.10.10.60">
    <property type="entry name" value="Homeodomain-like"/>
    <property type="match status" value="1"/>
</dbReference>
<evidence type="ECO:0000259" key="1">
    <source>
        <dbReference type="Pfam" id="PF02954"/>
    </source>
</evidence>
<dbReference type="EMBL" id="JAASRO010000001">
    <property type="protein sequence ID" value="NIK56585.1"/>
    <property type="molecule type" value="Genomic_DNA"/>
</dbReference>
<reference evidence="2 3" key="1">
    <citation type="submission" date="2020-03" db="EMBL/GenBank/DDBJ databases">
        <title>Sequencing the genomes of 1000 actinobacteria strains.</title>
        <authorList>
            <person name="Klenk H.-P."/>
        </authorList>
    </citation>
    <scope>NUCLEOTIDE SEQUENCE [LARGE SCALE GENOMIC DNA]</scope>
    <source>
        <strain evidence="2 3">DSM 45490</strain>
    </source>
</reference>
<dbReference type="Proteomes" id="UP000555407">
    <property type="component" value="Unassembled WGS sequence"/>
</dbReference>
<keyword evidence="3" id="KW-1185">Reference proteome</keyword>
<dbReference type="SUPFAM" id="SSF46689">
    <property type="entry name" value="Homeodomain-like"/>
    <property type="match status" value="1"/>
</dbReference>
<gene>
    <name evidence="2" type="ORF">BJY22_002302</name>
</gene>
<dbReference type="PRINTS" id="PR01590">
    <property type="entry name" value="HTHFIS"/>
</dbReference>
<protein>
    <submittedName>
        <fullName evidence="2">Transcriptional regulator of acetoin/glycerol metabolism</fullName>
    </submittedName>
</protein>
<organism evidence="2 3">
    <name type="scientific">Kribbella shirazensis</name>
    <dbReference type="NCBI Taxonomy" id="1105143"/>
    <lineage>
        <taxon>Bacteria</taxon>
        <taxon>Bacillati</taxon>
        <taxon>Actinomycetota</taxon>
        <taxon>Actinomycetes</taxon>
        <taxon>Propionibacteriales</taxon>
        <taxon>Kribbellaceae</taxon>
        <taxon>Kribbella</taxon>
    </lineage>
</organism>
<comment type="caution">
    <text evidence="2">The sequence shown here is derived from an EMBL/GenBank/DDBJ whole genome shotgun (WGS) entry which is preliminary data.</text>
</comment>
<dbReference type="Pfam" id="PF02954">
    <property type="entry name" value="HTH_8"/>
    <property type="match status" value="1"/>
</dbReference>
<dbReference type="InterPro" id="IPR002197">
    <property type="entry name" value="HTH_Fis"/>
</dbReference>